<keyword evidence="4" id="KW-1185">Reference proteome</keyword>
<feature type="compositionally biased region" description="Pro residues" evidence="1">
    <location>
        <begin position="268"/>
        <end position="277"/>
    </location>
</feature>
<feature type="transmembrane region" description="Helical" evidence="2">
    <location>
        <begin position="82"/>
        <end position="102"/>
    </location>
</feature>
<evidence type="ECO:0000256" key="1">
    <source>
        <dbReference type="SAM" id="MobiDB-lite"/>
    </source>
</evidence>
<evidence type="ECO:0000313" key="3">
    <source>
        <dbReference type="EMBL" id="MBB5869567.1"/>
    </source>
</evidence>
<gene>
    <name evidence="3" type="ORF">F4553_002946</name>
</gene>
<feature type="compositionally biased region" description="Basic and acidic residues" evidence="1">
    <location>
        <begin position="255"/>
        <end position="265"/>
    </location>
</feature>
<organism evidence="3 4">
    <name type="scientific">Allocatelliglobosispora scoriae</name>
    <dbReference type="NCBI Taxonomy" id="643052"/>
    <lineage>
        <taxon>Bacteria</taxon>
        <taxon>Bacillati</taxon>
        <taxon>Actinomycetota</taxon>
        <taxon>Actinomycetes</taxon>
        <taxon>Micromonosporales</taxon>
        <taxon>Micromonosporaceae</taxon>
        <taxon>Allocatelliglobosispora</taxon>
    </lineage>
</organism>
<keyword evidence="2" id="KW-1133">Transmembrane helix</keyword>
<feature type="compositionally biased region" description="Low complexity" evidence="1">
    <location>
        <begin position="243"/>
        <end position="254"/>
    </location>
</feature>
<evidence type="ECO:0000256" key="2">
    <source>
        <dbReference type="SAM" id="Phobius"/>
    </source>
</evidence>
<keyword evidence="2" id="KW-0472">Membrane</keyword>
<dbReference type="RefSeq" id="WP_184836274.1">
    <property type="nucleotide sequence ID" value="NZ_JACHMN010000002.1"/>
</dbReference>
<accession>A0A841BKE3</accession>
<protein>
    <submittedName>
        <fullName evidence="3">Uncharacterized protein</fullName>
    </submittedName>
</protein>
<feature type="transmembrane region" description="Helical" evidence="2">
    <location>
        <begin position="109"/>
        <end position="128"/>
    </location>
</feature>
<sequence length="277" mass="29290">MRQLLARLTTPTGFLLAGLCFLLPFAAVSCEAPGGYGRAAPGATTTYSGLTLAVGGVPKVDKPTQLLPKAQRKEDELPPQPFAIVSLALIIVGLLASIVLYNRRSRFPVAAAVSTLATVLVIANQAIVEASLESRLQEQLRVAMPAGKHPTDYVNTGSGFGLCLLILAGLVLGSLIGWARRPPPPRAVPIPFQSRREMRARGEVKAAEKAARIAARLAARTGDGSRTDPTPTPTPVLSEPWLDDPLLPVDPVAAPDRRADEEHHGPPGVDPWPDAPV</sequence>
<feature type="region of interest" description="Disordered" evidence="1">
    <location>
        <begin position="217"/>
        <end position="277"/>
    </location>
</feature>
<name>A0A841BKE3_9ACTN</name>
<dbReference type="Proteomes" id="UP000587527">
    <property type="component" value="Unassembled WGS sequence"/>
</dbReference>
<dbReference type="AlphaFoldDB" id="A0A841BKE3"/>
<comment type="caution">
    <text evidence="3">The sequence shown here is derived from an EMBL/GenBank/DDBJ whole genome shotgun (WGS) entry which is preliminary data.</text>
</comment>
<dbReference type="EMBL" id="JACHMN010000002">
    <property type="protein sequence ID" value="MBB5869567.1"/>
    <property type="molecule type" value="Genomic_DNA"/>
</dbReference>
<proteinExistence type="predicted"/>
<feature type="transmembrane region" description="Helical" evidence="2">
    <location>
        <begin position="159"/>
        <end position="179"/>
    </location>
</feature>
<dbReference type="PROSITE" id="PS51257">
    <property type="entry name" value="PROKAR_LIPOPROTEIN"/>
    <property type="match status" value="1"/>
</dbReference>
<keyword evidence="2" id="KW-0812">Transmembrane</keyword>
<evidence type="ECO:0000313" key="4">
    <source>
        <dbReference type="Proteomes" id="UP000587527"/>
    </source>
</evidence>
<reference evidence="3 4" key="1">
    <citation type="submission" date="2020-08" db="EMBL/GenBank/DDBJ databases">
        <title>Sequencing the genomes of 1000 actinobacteria strains.</title>
        <authorList>
            <person name="Klenk H.-P."/>
        </authorList>
    </citation>
    <scope>NUCLEOTIDE SEQUENCE [LARGE SCALE GENOMIC DNA]</scope>
    <source>
        <strain evidence="3 4">DSM 45362</strain>
    </source>
</reference>